<organism evidence="1 2">
    <name type="scientific">Hericium alpestre</name>
    <dbReference type="NCBI Taxonomy" id="135208"/>
    <lineage>
        <taxon>Eukaryota</taxon>
        <taxon>Fungi</taxon>
        <taxon>Dikarya</taxon>
        <taxon>Basidiomycota</taxon>
        <taxon>Agaricomycotina</taxon>
        <taxon>Agaricomycetes</taxon>
        <taxon>Russulales</taxon>
        <taxon>Hericiaceae</taxon>
        <taxon>Hericium</taxon>
    </lineage>
</organism>
<evidence type="ECO:0000313" key="2">
    <source>
        <dbReference type="Proteomes" id="UP000298061"/>
    </source>
</evidence>
<dbReference type="Proteomes" id="UP000298061">
    <property type="component" value="Unassembled WGS sequence"/>
</dbReference>
<accession>A0A4Y9ZRR7</accession>
<dbReference type="EMBL" id="SFCI01000956">
    <property type="protein sequence ID" value="TFY77275.1"/>
    <property type="molecule type" value="Genomic_DNA"/>
</dbReference>
<gene>
    <name evidence="1" type="ORF">EWM64_g6735</name>
</gene>
<protein>
    <submittedName>
        <fullName evidence="1">Uncharacterized protein</fullName>
    </submittedName>
</protein>
<name>A0A4Y9ZRR7_9AGAM</name>
<comment type="caution">
    <text evidence="1">The sequence shown here is derived from an EMBL/GenBank/DDBJ whole genome shotgun (WGS) entry which is preliminary data.</text>
</comment>
<keyword evidence="2" id="KW-1185">Reference proteome</keyword>
<reference evidence="1 2" key="1">
    <citation type="submission" date="2019-02" db="EMBL/GenBank/DDBJ databases">
        <title>Genome sequencing of the rare red list fungi Hericium alpestre (H. flagellum).</title>
        <authorList>
            <person name="Buettner E."/>
            <person name="Kellner H."/>
        </authorList>
    </citation>
    <scope>NUCLEOTIDE SEQUENCE [LARGE SCALE GENOMIC DNA]</scope>
    <source>
        <strain evidence="1 2">DSM 108284</strain>
    </source>
</reference>
<dbReference type="OrthoDB" id="3048541at2759"/>
<sequence length="150" mass="16448">MTDLKSTLKIINAVHGPEPSCHYARESTVAAAGAFGQDGYEPIPVMVSGTCKSETSEDFSSIVRLLIEQWKAHGPGPLWIVSTDGDATFRGAMFRVLMDSEFRKAELLYSLLSALEGLNLNCSMDEIVMCPDPKHILKRTEVLAIVLYKG</sequence>
<evidence type="ECO:0000313" key="1">
    <source>
        <dbReference type="EMBL" id="TFY77275.1"/>
    </source>
</evidence>
<proteinExistence type="predicted"/>
<dbReference type="AlphaFoldDB" id="A0A4Y9ZRR7"/>
<dbReference type="STRING" id="135208.A0A4Y9ZRR7"/>